<organism evidence="1">
    <name type="scientific">marine sediment metagenome</name>
    <dbReference type="NCBI Taxonomy" id="412755"/>
    <lineage>
        <taxon>unclassified sequences</taxon>
        <taxon>metagenomes</taxon>
        <taxon>ecological metagenomes</taxon>
    </lineage>
</organism>
<name>X1AXG0_9ZZZZ</name>
<protein>
    <submittedName>
        <fullName evidence="1">Uncharacterized protein</fullName>
    </submittedName>
</protein>
<reference evidence="1" key="1">
    <citation type="journal article" date="2014" name="Front. Microbiol.">
        <title>High frequency of phylogenetically diverse reductive dehalogenase-homologous genes in deep subseafloor sedimentary metagenomes.</title>
        <authorList>
            <person name="Kawai M."/>
            <person name="Futagami T."/>
            <person name="Toyoda A."/>
            <person name="Takaki Y."/>
            <person name="Nishi S."/>
            <person name="Hori S."/>
            <person name="Arai W."/>
            <person name="Tsubouchi T."/>
            <person name="Morono Y."/>
            <person name="Uchiyama I."/>
            <person name="Ito T."/>
            <person name="Fujiyama A."/>
            <person name="Inagaki F."/>
            <person name="Takami H."/>
        </authorList>
    </citation>
    <scope>NUCLEOTIDE SEQUENCE</scope>
    <source>
        <strain evidence="1">Expedition CK06-06</strain>
    </source>
</reference>
<feature type="non-terminal residue" evidence="1">
    <location>
        <position position="45"/>
    </location>
</feature>
<dbReference type="EMBL" id="BART01014750">
    <property type="protein sequence ID" value="GAG76838.1"/>
    <property type="molecule type" value="Genomic_DNA"/>
</dbReference>
<sequence length="45" mass="4867">MGLQSSRIKKAETGCVYAAVDSFDAVFSGEEVSASDEKLWQAQLN</sequence>
<accession>X1AXG0</accession>
<comment type="caution">
    <text evidence="1">The sequence shown here is derived from an EMBL/GenBank/DDBJ whole genome shotgun (WGS) entry which is preliminary data.</text>
</comment>
<proteinExistence type="predicted"/>
<evidence type="ECO:0000313" key="1">
    <source>
        <dbReference type="EMBL" id="GAG76838.1"/>
    </source>
</evidence>
<gene>
    <name evidence="1" type="ORF">S01H4_29151</name>
</gene>
<dbReference type="AlphaFoldDB" id="X1AXG0"/>